<dbReference type="Pfam" id="PF07332">
    <property type="entry name" value="Phage_holin_3_6"/>
    <property type="match status" value="1"/>
</dbReference>
<dbReference type="EMBL" id="FQZZ01000009">
    <property type="protein sequence ID" value="SHK78382.1"/>
    <property type="molecule type" value="Genomic_DNA"/>
</dbReference>
<evidence type="ECO:0000256" key="1">
    <source>
        <dbReference type="SAM" id="Phobius"/>
    </source>
</evidence>
<accession>A0A1H0M6L5</accession>
<reference evidence="2 3" key="1">
    <citation type="submission" date="2016-11" db="EMBL/GenBank/DDBJ databases">
        <authorList>
            <person name="Varghese N."/>
            <person name="Submissions S."/>
        </authorList>
    </citation>
    <scope>NUCLEOTIDE SEQUENCE [LARGE SCALE GENOMIC DNA]</scope>
    <source>
        <strain evidence="2 3">DSM 29620</strain>
    </source>
</reference>
<feature type="transmembrane region" description="Helical" evidence="1">
    <location>
        <begin position="78"/>
        <end position="97"/>
    </location>
</feature>
<feature type="transmembrane region" description="Helical" evidence="1">
    <location>
        <begin position="46"/>
        <end position="72"/>
    </location>
</feature>
<name>A0A1H0M6L5_9RHOB</name>
<sequence>MTHEPTETASGLIADALAHVGALLRGEVDLARAEIDRNLRRAGTALGLLAAALAVALTALNVLTGAIVAGLAEAGMDPGWAAMLVGVVLAIVAYGFAHKGLNDLKLTSIAPSRTAANLRRDAQAVKGSADAH</sequence>
<keyword evidence="1" id="KW-0812">Transmembrane</keyword>
<protein>
    <submittedName>
        <fullName evidence="2">Holin-X, holin superfamily III</fullName>
    </submittedName>
</protein>
<evidence type="ECO:0000313" key="3">
    <source>
        <dbReference type="Proteomes" id="UP000324252"/>
    </source>
</evidence>
<keyword evidence="1" id="KW-1133">Transmembrane helix</keyword>
<dbReference type="InterPro" id="IPR009937">
    <property type="entry name" value="Phage_holin_3_6"/>
</dbReference>
<keyword evidence="1" id="KW-0472">Membrane</keyword>
<dbReference type="OrthoDB" id="7865288at2"/>
<evidence type="ECO:0000313" key="2">
    <source>
        <dbReference type="EMBL" id="SHK78382.1"/>
    </source>
</evidence>
<proteinExistence type="predicted"/>
<dbReference type="Proteomes" id="UP000324252">
    <property type="component" value="Unassembled WGS sequence"/>
</dbReference>
<gene>
    <name evidence="2" type="ORF">SAMN05444142_10973</name>
</gene>
<dbReference type="AlphaFoldDB" id="A0A1H0M6L5"/>
<keyword evidence="3" id="KW-1185">Reference proteome</keyword>
<dbReference type="RefSeq" id="WP_149789375.1">
    <property type="nucleotide sequence ID" value="NZ_FNIO01000009.1"/>
</dbReference>
<organism evidence="2 3">
    <name type="scientific">Lutimaribacter pacificus</name>
    <dbReference type="NCBI Taxonomy" id="391948"/>
    <lineage>
        <taxon>Bacteria</taxon>
        <taxon>Pseudomonadati</taxon>
        <taxon>Pseudomonadota</taxon>
        <taxon>Alphaproteobacteria</taxon>
        <taxon>Rhodobacterales</taxon>
        <taxon>Roseobacteraceae</taxon>
        <taxon>Lutimaribacter</taxon>
    </lineage>
</organism>